<dbReference type="EMBL" id="CP025613">
    <property type="protein sequence ID" value="AUN33474.1"/>
    <property type="molecule type" value="Genomic_DNA"/>
</dbReference>
<dbReference type="OrthoDB" id="7307499at2"/>
<feature type="compositionally biased region" description="Polar residues" evidence="1">
    <location>
        <begin position="36"/>
        <end position="61"/>
    </location>
</feature>
<geneLocation type="plasmid" evidence="3 4">
    <name>unnamed1</name>
</geneLocation>
<evidence type="ECO:0000256" key="2">
    <source>
        <dbReference type="SAM" id="SignalP"/>
    </source>
</evidence>
<accession>A0A2K9NK68</accession>
<name>A0A2K9NK68_9PROT</name>
<keyword evidence="4" id="KW-1185">Reference proteome</keyword>
<dbReference type="KEGG" id="ncb:C0V82_24300"/>
<feature type="compositionally biased region" description="Pro residues" evidence="1">
    <location>
        <begin position="23"/>
        <end position="34"/>
    </location>
</feature>
<keyword evidence="3" id="KW-0614">Plasmid</keyword>
<sequence length="109" mass="11505">MSVRYLSLIGLALALTACAQTPAPEPTATPPPQPTSVDNGLGSQFGNYENYETGSTHQSPSGPCPIYAWDRPISGGRIIRYLSAACPAPQPGRPDAVRIVDLGRQVITL</sequence>
<feature type="chain" id="PRO_5043377437" evidence="2">
    <location>
        <begin position="20"/>
        <end position="109"/>
    </location>
</feature>
<reference evidence="3 4" key="1">
    <citation type="submission" date="2017-12" db="EMBL/GenBank/DDBJ databases">
        <title>Genomes of bacteria within cyanobacterial aggregates.</title>
        <authorList>
            <person name="Cai H."/>
        </authorList>
    </citation>
    <scope>NUCLEOTIDE SEQUENCE [LARGE SCALE GENOMIC DNA]</scope>
    <source>
        <strain evidence="3 4">TH16</strain>
        <plasmid evidence="3 4">unnamed1</plasmid>
    </source>
</reference>
<dbReference type="PROSITE" id="PS51257">
    <property type="entry name" value="PROKAR_LIPOPROTEIN"/>
    <property type="match status" value="1"/>
</dbReference>
<proteinExistence type="predicted"/>
<keyword evidence="2" id="KW-0732">Signal</keyword>
<gene>
    <name evidence="3" type="ORF">C0V82_24300</name>
</gene>
<protein>
    <submittedName>
        <fullName evidence="3">Uncharacterized protein</fullName>
    </submittedName>
</protein>
<evidence type="ECO:0000256" key="1">
    <source>
        <dbReference type="SAM" id="MobiDB-lite"/>
    </source>
</evidence>
<dbReference type="Proteomes" id="UP000234752">
    <property type="component" value="Plasmid unnamed1"/>
</dbReference>
<organism evidence="3 4">
    <name type="scientific">Niveispirillum cyanobacteriorum</name>
    <dbReference type="NCBI Taxonomy" id="1612173"/>
    <lineage>
        <taxon>Bacteria</taxon>
        <taxon>Pseudomonadati</taxon>
        <taxon>Pseudomonadota</taxon>
        <taxon>Alphaproteobacteria</taxon>
        <taxon>Rhodospirillales</taxon>
        <taxon>Azospirillaceae</taxon>
        <taxon>Niveispirillum</taxon>
    </lineage>
</organism>
<dbReference type="AlphaFoldDB" id="A0A2K9NK68"/>
<evidence type="ECO:0000313" key="4">
    <source>
        <dbReference type="Proteomes" id="UP000234752"/>
    </source>
</evidence>
<feature type="signal peptide" evidence="2">
    <location>
        <begin position="1"/>
        <end position="19"/>
    </location>
</feature>
<dbReference type="RefSeq" id="WP_102114986.1">
    <property type="nucleotide sequence ID" value="NZ_BMGN01000001.1"/>
</dbReference>
<feature type="region of interest" description="Disordered" evidence="1">
    <location>
        <begin position="21"/>
        <end position="63"/>
    </location>
</feature>
<evidence type="ECO:0000313" key="3">
    <source>
        <dbReference type="EMBL" id="AUN33474.1"/>
    </source>
</evidence>